<organism evidence="3 4">
    <name type="scientific">Anguilla anguilla</name>
    <name type="common">European freshwater eel</name>
    <name type="synonym">Muraena anguilla</name>
    <dbReference type="NCBI Taxonomy" id="7936"/>
    <lineage>
        <taxon>Eukaryota</taxon>
        <taxon>Metazoa</taxon>
        <taxon>Chordata</taxon>
        <taxon>Craniata</taxon>
        <taxon>Vertebrata</taxon>
        <taxon>Euteleostomi</taxon>
        <taxon>Actinopterygii</taxon>
        <taxon>Neopterygii</taxon>
        <taxon>Teleostei</taxon>
        <taxon>Anguilliformes</taxon>
        <taxon>Anguillidae</taxon>
        <taxon>Anguilla</taxon>
    </lineage>
</organism>
<accession>A0A9D3RVD0</accession>
<dbReference type="Proteomes" id="UP001044222">
    <property type="component" value="Chromosome 8"/>
</dbReference>
<evidence type="ECO:0000259" key="2">
    <source>
        <dbReference type="Pfam" id="PF15249"/>
    </source>
</evidence>
<evidence type="ECO:0000256" key="1">
    <source>
        <dbReference type="SAM" id="MobiDB-lite"/>
    </source>
</evidence>
<proteinExistence type="predicted"/>
<dbReference type="AlphaFoldDB" id="A0A9D3RVD0"/>
<dbReference type="GO" id="GO:0045893">
    <property type="term" value="P:positive regulation of DNA-templated transcription"/>
    <property type="evidence" value="ECO:0007669"/>
    <property type="project" value="TreeGrafter"/>
</dbReference>
<dbReference type="InterPro" id="IPR052438">
    <property type="entry name" value="Chromatin_remod/trans_coact"/>
</dbReference>
<feature type="region of interest" description="Disordered" evidence="1">
    <location>
        <begin position="211"/>
        <end position="257"/>
    </location>
</feature>
<sequence length="257" mass="28703">MPFSMKPSKEARMLEQLRKQQGSVLRPDYGSPFCSYGDALQRLVPYHLYQGTPCSLQDYCRVDTEFESVSSQLLKRTQAMLDKYRLLLFEESKQRLGPSAEMVMIDRMFIQEEKVALSQERVLANERPDEYAAPPERVRLRPAPLVRGVQRREAGGHSEPHRHARPCCPWPRPHSCPAPSPAHYPPTKFVIKQGGRGFCVLVHELRPTPAVRQGSAGQAPALSSAPLPPPPPPGGAGRGWGRGEDEDALPQRSSRPP</sequence>
<reference evidence="3" key="1">
    <citation type="submission" date="2021-01" db="EMBL/GenBank/DDBJ databases">
        <title>A chromosome-scale assembly of European eel, Anguilla anguilla.</title>
        <authorList>
            <person name="Henkel C."/>
            <person name="Jong-Raadsen S.A."/>
            <person name="Dufour S."/>
            <person name="Weltzien F.-A."/>
            <person name="Palstra A.P."/>
            <person name="Pelster B."/>
            <person name="Spaink H.P."/>
            <person name="Van Den Thillart G.E."/>
            <person name="Jansen H."/>
            <person name="Zahm M."/>
            <person name="Klopp C."/>
            <person name="Cedric C."/>
            <person name="Louis A."/>
            <person name="Berthelot C."/>
            <person name="Parey E."/>
            <person name="Roest Crollius H."/>
            <person name="Montfort J."/>
            <person name="Robinson-Rechavi M."/>
            <person name="Bucao C."/>
            <person name="Bouchez O."/>
            <person name="Gislard M."/>
            <person name="Lluch J."/>
            <person name="Milhes M."/>
            <person name="Lampietro C."/>
            <person name="Lopez Roques C."/>
            <person name="Donnadieu C."/>
            <person name="Braasch I."/>
            <person name="Desvignes T."/>
            <person name="Postlethwait J."/>
            <person name="Bobe J."/>
            <person name="Guiguen Y."/>
            <person name="Dirks R."/>
        </authorList>
    </citation>
    <scope>NUCLEOTIDE SEQUENCE</scope>
    <source>
        <strain evidence="3">Tag_6206</strain>
        <tissue evidence="3">Liver</tissue>
    </source>
</reference>
<dbReference type="GO" id="GO:0016514">
    <property type="term" value="C:SWI/SNF complex"/>
    <property type="evidence" value="ECO:0007669"/>
    <property type="project" value="TreeGrafter"/>
</dbReference>
<protein>
    <recommendedName>
        <fullName evidence="2">GLTSCR protein conserved domain-containing protein</fullName>
    </recommendedName>
</protein>
<dbReference type="InterPro" id="IPR015671">
    <property type="entry name" value="GSCR1_dom"/>
</dbReference>
<keyword evidence="4" id="KW-1185">Reference proteome</keyword>
<feature type="domain" description="GLTSCR protein conserved" evidence="2">
    <location>
        <begin position="21"/>
        <end position="121"/>
    </location>
</feature>
<dbReference type="Pfam" id="PF15249">
    <property type="entry name" value="GLTSCR1"/>
    <property type="match status" value="1"/>
</dbReference>
<evidence type="ECO:0000313" key="3">
    <source>
        <dbReference type="EMBL" id="KAG5844543.1"/>
    </source>
</evidence>
<dbReference type="PANTHER" id="PTHR15572:SF1">
    <property type="entry name" value="BRD4-INTERACTING CHROMATIN-REMODELING COMPLEX-ASSOCIATED PROTEIN"/>
    <property type="match status" value="1"/>
</dbReference>
<name>A0A9D3RVD0_ANGAN</name>
<feature type="compositionally biased region" description="Low complexity" evidence="1">
    <location>
        <begin position="213"/>
        <end position="225"/>
    </location>
</feature>
<comment type="caution">
    <text evidence="3">The sequence shown here is derived from an EMBL/GenBank/DDBJ whole genome shotgun (WGS) entry which is preliminary data.</text>
</comment>
<gene>
    <name evidence="3" type="ORF">ANANG_G00163610</name>
</gene>
<evidence type="ECO:0000313" key="4">
    <source>
        <dbReference type="Proteomes" id="UP001044222"/>
    </source>
</evidence>
<dbReference type="EMBL" id="JAFIRN010000008">
    <property type="protein sequence ID" value="KAG5844543.1"/>
    <property type="molecule type" value="Genomic_DNA"/>
</dbReference>
<dbReference type="PANTHER" id="PTHR15572">
    <property type="entry name" value="GLIOMA TUMOR SUPPRESSOR CANDIDATE REGION GENE 1"/>
    <property type="match status" value="1"/>
</dbReference>